<dbReference type="EMBL" id="VSRR010151110">
    <property type="protein sequence ID" value="MPD06414.1"/>
    <property type="molecule type" value="Genomic_DNA"/>
</dbReference>
<name>A0A5B7KHT5_PORTR</name>
<reference evidence="2 3" key="1">
    <citation type="submission" date="2019-05" db="EMBL/GenBank/DDBJ databases">
        <title>Another draft genome of Portunus trituberculatus and its Hox gene families provides insights of decapod evolution.</title>
        <authorList>
            <person name="Jeong J.-H."/>
            <person name="Song I."/>
            <person name="Kim S."/>
            <person name="Choi T."/>
            <person name="Kim D."/>
            <person name="Ryu S."/>
            <person name="Kim W."/>
        </authorList>
    </citation>
    <scope>NUCLEOTIDE SEQUENCE [LARGE SCALE GENOMIC DNA]</scope>
    <source>
        <tissue evidence="2">Muscle</tissue>
    </source>
</reference>
<organism evidence="2 3">
    <name type="scientific">Portunus trituberculatus</name>
    <name type="common">Swimming crab</name>
    <name type="synonym">Neptunus trituberculatus</name>
    <dbReference type="NCBI Taxonomy" id="210409"/>
    <lineage>
        <taxon>Eukaryota</taxon>
        <taxon>Metazoa</taxon>
        <taxon>Ecdysozoa</taxon>
        <taxon>Arthropoda</taxon>
        <taxon>Crustacea</taxon>
        <taxon>Multicrustacea</taxon>
        <taxon>Malacostraca</taxon>
        <taxon>Eumalacostraca</taxon>
        <taxon>Eucarida</taxon>
        <taxon>Decapoda</taxon>
        <taxon>Pleocyemata</taxon>
        <taxon>Brachyura</taxon>
        <taxon>Eubrachyura</taxon>
        <taxon>Portunoidea</taxon>
        <taxon>Portunidae</taxon>
        <taxon>Portuninae</taxon>
        <taxon>Portunus</taxon>
    </lineage>
</organism>
<feature type="region of interest" description="Disordered" evidence="1">
    <location>
        <begin position="52"/>
        <end position="99"/>
    </location>
</feature>
<proteinExistence type="predicted"/>
<accession>A0A5B7KHT5</accession>
<sequence length="99" mass="10420">MGEEGEKEEEEEARKGGKGGREGGREGKGRREVAEPGHGQLCLFIELLHGIDDPPGAAAVTAASSTQDTDCPATPRSLDCASPCRPHYDTSPSPAPLHR</sequence>
<dbReference type="Proteomes" id="UP000324222">
    <property type="component" value="Unassembled WGS sequence"/>
</dbReference>
<evidence type="ECO:0000313" key="2">
    <source>
        <dbReference type="EMBL" id="MPD06414.1"/>
    </source>
</evidence>
<gene>
    <name evidence="2" type="ORF">E2C01_102228</name>
</gene>
<keyword evidence="3" id="KW-1185">Reference proteome</keyword>
<feature type="compositionally biased region" description="Basic and acidic residues" evidence="1">
    <location>
        <begin position="12"/>
        <end position="35"/>
    </location>
</feature>
<feature type="region of interest" description="Disordered" evidence="1">
    <location>
        <begin position="1"/>
        <end position="37"/>
    </location>
</feature>
<protein>
    <submittedName>
        <fullName evidence="2">Uncharacterized protein</fullName>
    </submittedName>
</protein>
<evidence type="ECO:0000256" key="1">
    <source>
        <dbReference type="SAM" id="MobiDB-lite"/>
    </source>
</evidence>
<comment type="caution">
    <text evidence="2">The sequence shown here is derived from an EMBL/GenBank/DDBJ whole genome shotgun (WGS) entry which is preliminary data.</text>
</comment>
<evidence type="ECO:0000313" key="3">
    <source>
        <dbReference type="Proteomes" id="UP000324222"/>
    </source>
</evidence>
<feature type="compositionally biased region" description="Acidic residues" evidence="1">
    <location>
        <begin position="1"/>
        <end position="11"/>
    </location>
</feature>
<dbReference type="AlphaFoldDB" id="A0A5B7KHT5"/>